<dbReference type="InterPro" id="IPR003390">
    <property type="entry name" value="DNA_integrity_scan_DisA_N"/>
</dbReference>
<dbReference type="PROSITE" id="PS51794">
    <property type="entry name" value="DAC"/>
    <property type="match status" value="1"/>
</dbReference>
<dbReference type="SUPFAM" id="SSF143597">
    <property type="entry name" value="YojJ-like"/>
    <property type="match status" value="1"/>
</dbReference>
<sequence length="582" mass="65700">MAGRGINLFMWRYQVSYRIHIRWLAREVLKRLGAPAEAEVLLVGARKPGSKNRNPVCVEPEDGKWPLALFDGLLDAVESTYNKHDLQNIIYGDEASMRDKPEWMRRDSVRTSVRKALKVFDTAHDVTSFCGEVRCVDEYYVTPVVQIPNATFTQFPPLPDRPVEGRRQGYGYRSLIHAAMYAVLHEATGELHSPDPGRFTRDSMRNAEEVVRVGAQEFLHTPGLSIERQYFHTTLFDSLNLVASLMYEGAKGVGNLILVNPENECVEFLARFSDPVPFREPRWVRKVLQMATTGVGIIADSRQIYGLGKLKDSHDAYAAQDAFTAAFIDHYHWELRCGDQVLLRSHYGVPKLAQEPFDKVAFLANYARLFPGTSPEDGLHLWNLLLVQIRQEHGSMIVVAADALSEARRLGKQGTRIEPTRLTESLLESFSGIDGTILLAPDGMCHAVGIILDGEATDQCTPSRGSRYNSGMRYVQTGLARRLAIVVSDDRTVDVIPRIRRLVSRSRVEQYVAAFETATLDNYHDARNWLDEHRFYVNAEQCSRINKAIDRLDAAPKEVGLIYLGTERFGAHPEMDDSYLTN</sequence>
<dbReference type="Pfam" id="PF21752">
    <property type="entry name" value="DACNG"/>
    <property type="match status" value="1"/>
</dbReference>
<dbReference type="InterPro" id="IPR048555">
    <property type="entry name" value="DACNH"/>
</dbReference>
<dbReference type="Pfam" id="PF21750">
    <property type="entry name" value="DACNH"/>
    <property type="match status" value="1"/>
</dbReference>
<gene>
    <name evidence="2" type="ORF">WS64_25695</name>
</gene>
<proteinExistence type="predicted"/>
<evidence type="ECO:0000259" key="1">
    <source>
        <dbReference type="PROSITE" id="PS51794"/>
    </source>
</evidence>
<feature type="domain" description="DAC" evidence="1">
    <location>
        <begin position="355"/>
        <end position="507"/>
    </location>
</feature>
<protein>
    <recommendedName>
        <fullName evidence="1">DAC domain-containing protein</fullName>
    </recommendedName>
</protein>
<name>A0AAW3PT36_9BURK</name>
<dbReference type="InterPro" id="IPR048554">
    <property type="entry name" value="DACNG"/>
</dbReference>
<evidence type="ECO:0000313" key="3">
    <source>
        <dbReference type="Proteomes" id="UP000070434"/>
    </source>
</evidence>
<dbReference type="EMBL" id="LNJP01000003">
    <property type="protein sequence ID" value="KWZ31657.1"/>
    <property type="molecule type" value="Genomic_DNA"/>
</dbReference>
<accession>A0AAW3PT36</accession>
<dbReference type="AlphaFoldDB" id="A0AAW3PT36"/>
<reference evidence="2 3" key="1">
    <citation type="submission" date="2015-11" db="EMBL/GenBank/DDBJ databases">
        <authorList>
            <person name="Sahl J."/>
            <person name="Wagner D."/>
            <person name="Keim P."/>
        </authorList>
    </citation>
    <scope>NUCLEOTIDE SEQUENCE [LARGE SCALE GENOMIC DNA]</scope>
    <source>
        <strain evidence="2 3">AZ-4-2-10-S1-D7</strain>
    </source>
</reference>
<evidence type="ECO:0000313" key="2">
    <source>
        <dbReference type="EMBL" id="KWZ31657.1"/>
    </source>
</evidence>
<comment type="caution">
    <text evidence="2">The sequence shown here is derived from an EMBL/GenBank/DDBJ whole genome shotgun (WGS) entry which is preliminary data.</text>
</comment>
<dbReference type="Proteomes" id="UP000070434">
    <property type="component" value="Unassembled WGS sequence"/>
</dbReference>
<organism evidence="2 3">
    <name type="scientific">Burkholderia anthina</name>
    <dbReference type="NCBI Taxonomy" id="179879"/>
    <lineage>
        <taxon>Bacteria</taxon>
        <taxon>Pseudomonadati</taxon>
        <taxon>Pseudomonadota</taxon>
        <taxon>Betaproteobacteria</taxon>
        <taxon>Burkholderiales</taxon>
        <taxon>Burkholderiaceae</taxon>
        <taxon>Burkholderia</taxon>
        <taxon>Burkholderia cepacia complex</taxon>
    </lineage>
</organism>
<dbReference type="InterPro" id="IPR036888">
    <property type="entry name" value="DNA_integrity_DisA_N_sf"/>
</dbReference>